<protein>
    <recommendedName>
        <fullName evidence="1">PPC domain-containing protein</fullName>
    </recommendedName>
</protein>
<organism evidence="2 3">
    <name type="scientific">Micromonospora inositola</name>
    <dbReference type="NCBI Taxonomy" id="47865"/>
    <lineage>
        <taxon>Bacteria</taxon>
        <taxon>Bacillati</taxon>
        <taxon>Actinomycetota</taxon>
        <taxon>Actinomycetes</taxon>
        <taxon>Micromonosporales</taxon>
        <taxon>Micromonosporaceae</taxon>
        <taxon>Micromonospora</taxon>
    </lineage>
</organism>
<dbReference type="SUPFAM" id="SSF117856">
    <property type="entry name" value="AF0104/ALDC/Ptd012-like"/>
    <property type="match status" value="1"/>
</dbReference>
<accession>A0A1C5JRN7</accession>
<dbReference type="InterPro" id="IPR025707">
    <property type="entry name" value="DNA_bp_PD1"/>
</dbReference>
<evidence type="ECO:0000313" key="3">
    <source>
        <dbReference type="Proteomes" id="UP000198221"/>
    </source>
</evidence>
<dbReference type="PANTHER" id="PTHR34988:SF1">
    <property type="entry name" value="DNA-BINDING PROTEIN"/>
    <property type="match status" value="1"/>
</dbReference>
<dbReference type="InterPro" id="IPR005175">
    <property type="entry name" value="PPC_dom"/>
</dbReference>
<dbReference type="AlphaFoldDB" id="A0A1C5JRN7"/>
<dbReference type="CDD" id="cd11378">
    <property type="entry name" value="DUF296"/>
    <property type="match status" value="1"/>
</dbReference>
<dbReference type="Pfam" id="PF03479">
    <property type="entry name" value="PCC"/>
    <property type="match status" value="1"/>
</dbReference>
<gene>
    <name evidence="2" type="ORF">GA0070613_5266</name>
</gene>
<proteinExistence type="predicted"/>
<dbReference type="PIRSF" id="PIRSF016702">
    <property type="entry name" value="DNA_bp_PD1"/>
    <property type="match status" value="1"/>
</dbReference>
<dbReference type="PANTHER" id="PTHR34988">
    <property type="entry name" value="PROTEIN, PUTATIVE-RELATED"/>
    <property type="match status" value="1"/>
</dbReference>
<dbReference type="Proteomes" id="UP000198221">
    <property type="component" value="Chromosome I"/>
</dbReference>
<dbReference type="RefSeq" id="WP_089014651.1">
    <property type="nucleotide sequence ID" value="NZ_LT607754.1"/>
</dbReference>
<dbReference type="EMBL" id="LT607754">
    <property type="protein sequence ID" value="SCG73232.1"/>
    <property type="molecule type" value="Genomic_DNA"/>
</dbReference>
<dbReference type="PROSITE" id="PS51742">
    <property type="entry name" value="PPC"/>
    <property type="match status" value="1"/>
</dbReference>
<dbReference type="OrthoDB" id="9798999at2"/>
<evidence type="ECO:0000259" key="1">
    <source>
        <dbReference type="PROSITE" id="PS51742"/>
    </source>
</evidence>
<sequence>MSDVELSDGDRRVVVVAVDKGEDAVAAVNEAAVRYGIRGARVTAVGGFASAELGYFDREKRDYLRIPVGEQVEVLSLLGDIAEHEGQPALHVHAVLGRRDGTTVGGHLLRGEVWPTLEVIISEVGASLAKRIDRETGLALLAGTIRQ</sequence>
<dbReference type="Gene3D" id="3.30.1330.80">
    <property type="entry name" value="Hypothetical protein, similar to alpha- acetolactate decarboxylase, domain 2"/>
    <property type="match status" value="1"/>
</dbReference>
<reference evidence="3" key="1">
    <citation type="submission" date="2016-06" db="EMBL/GenBank/DDBJ databases">
        <authorList>
            <person name="Varghese N."/>
            <person name="Submissions Spin"/>
        </authorList>
    </citation>
    <scope>NUCLEOTIDE SEQUENCE [LARGE SCALE GENOMIC DNA]</scope>
    <source>
        <strain evidence="3">DSM 43819</strain>
    </source>
</reference>
<feature type="domain" description="PPC" evidence="1">
    <location>
        <begin position="6"/>
        <end position="144"/>
    </location>
</feature>
<name>A0A1C5JRN7_9ACTN</name>
<keyword evidence="3" id="KW-1185">Reference proteome</keyword>
<evidence type="ECO:0000313" key="2">
    <source>
        <dbReference type="EMBL" id="SCG73232.1"/>
    </source>
</evidence>